<dbReference type="Proteomes" id="UP001151760">
    <property type="component" value="Unassembled WGS sequence"/>
</dbReference>
<feature type="non-terminal residue" evidence="2">
    <location>
        <position position="1"/>
    </location>
</feature>
<evidence type="ECO:0000313" key="3">
    <source>
        <dbReference type="Proteomes" id="UP001151760"/>
    </source>
</evidence>
<sequence length="109" mass="12529">GAPYQPGGQYRAARPGFYQRNNGNSSYPDRRPSLEESLTKFMAELAKRHEENLNIIKEIRASADATIRNQDMVHTPYQAHNTGAYFLKQSLSQDDCKTLAVMIREWHKM</sequence>
<reference evidence="2" key="1">
    <citation type="journal article" date="2022" name="Int. J. Mol. Sci.">
        <title>Draft Genome of Tanacetum Coccineum: Genomic Comparison of Closely Related Tanacetum-Family Plants.</title>
        <authorList>
            <person name="Yamashiro T."/>
            <person name="Shiraishi A."/>
            <person name="Nakayama K."/>
            <person name="Satake H."/>
        </authorList>
    </citation>
    <scope>NUCLEOTIDE SEQUENCE</scope>
</reference>
<protein>
    <submittedName>
        <fullName evidence="2">Uncharacterized protein</fullName>
    </submittedName>
</protein>
<comment type="caution">
    <text evidence="2">The sequence shown here is derived from an EMBL/GenBank/DDBJ whole genome shotgun (WGS) entry which is preliminary data.</text>
</comment>
<accession>A0ABQ4WBE1</accession>
<evidence type="ECO:0000313" key="2">
    <source>
        <dbReference type="EMBL" id="GJS50214.1"/>
    </source>
</evidence>
<name>A0ABQ4WBE1_9ASTR</name>
<evidence type="ECO:0000256" key="1">
    <source>
        <dbReference type="SAM" id="MobiDB-lite"/>
    </source>
</evidence>
<dbReference type="EMBL" id="BQNB010008499">
    <property type="protein sequence ID" value="GJS50214.1"/>
    <property type="molecule type" value="Genomic_DNA"/>
</dbReference>
<reference evidence="2" key="2">
    <citation type="submission" date="2022-01" db="EMBL/GenBank/DDBJ databases">
        <authorList>
            <person name="Yamashiro T."/>
            <person name="Shiraishi A."/>
            <person name="Satake H."/>
            <person name="Nakayama K."/>
        </authorList>
    </citation>
    <scope>NUCLEOTIDE SEQUENCE</scope>
</reference>
<organism evidence="2 3">
    <name type="scientific">Tanacetum coccineum</name>
    <dbReference type="NCBI Taxonomy" id="301880"/>
    <lineage>
        <taxon>Eukaryota</taxon>
        <taxon>Viridiplantae</taxon>
        <taxon>Streptophyta</taxon>
        <taxon>Embryophyta</taxon>
        <taxon>Tracheophyta</taxon>
        <taxon>Spermatophyta</taxon>
        <taxon>Magnoliopsida</taxon>
        <taxon>eudicotyledons</taxon>
        <taxon>Gunneridae</taxon>
        <taxon>Pentapetalae</taxon>
        <taxon>asterids</taxon>
        <taxon>campanulids</taxon>
        <taxon>Asterales</taxon>
        <taxon>Asteraceae</taxon>
        <taxon>Asteroideae</taxon>
        <taxon>Anthemideae</taxon>
        <taxon>Anthemidinae</taxon>
        <taxon>Tanacetum</taxon>
    </lineage>
</organism>
<gene>
    <name evidence="2" type="ORF">Tco_0600335</name>
</gene>
<feature type="region of interest" description="Disordered" evidence="1">
    <location>
        <begin position="1"/>
        <end position="32"/>
    </location>
</feature>
<keyword evidence="3" id="KW-1185">Reference proteome</keyword>
<proteinExistence type="predicted"/>